<evidence type="ECO:0000313" key="1">
    <source>
        <dbReference type="EMBL" id="OPH81497.1"/>
    </source>
</evidence>
<comment type="caution">
    <text evidence="1">The sequence shown here is derived from an EMBL/GenBank/DDBJ whole genome shotgun (WGS) entry which is preliminary data.</text>
</comment>
<protein>
    <recommendedName>
        <fullName evidence="3">Twin-arginine translocation signal domain-containing protein</fullName>
    </recommendedName>
</protein>
<dbReference type="AlphaFoldDB" id="A0A1V4HU59"/>
<evidence type="ECO:0000313" key="2">
    <source>
        <dbReference type="Proteomes" id="UP000189940"/>
    </source>
</evidence>
<evidence type="ECO:0008006" key="3">
    <source>
        <dbReference type="Google" id="ProtNLM"/>
    </source>
</evidence>
<sequence length="65" mass="7120">MLQMLYSRQASAARLAARHHRCLLPKRFTEEVVMATRRQFLQASLATASLATIAGAGDPAFAAKF</sequence>
<name>A0A1V4HU59_NITVU</name>
<proteinExistence type="predicted"/>
<dbReference type="PROSITE" id="PS51318">
    <property type="entry name" value="TAT"/>
    <property type="match status" value="1"/>
</dbReference>
<dbReference type="Proteomes" id="UP000189940">
    <property type="component" value="Unassembled WGS sequence"/>
</dbReference>
<dbReference type="EMBL" id="MWPQ01000060">
    <property type="protein sequence ID" value="OPH81497.1"/>
    <property type="molecule type" value="Genomic_DNA"/>
</dbReference>
<keyword evidence="2" id="KW-1185">Reference proteome</keyword>
<gene>
    <name evidence="1" type="ORF">B2M20_17335</name>
</gene>
<reference evidence="1 2" key="1">
    <citation type="submission" date="2017-02" db="EMBL/GenBank/DDBJ databases">
        <title>Genome sequence of the nitrite-oxidizing bacterium Nitrobacter vulgaris strain Ab1.</title>
        <authorList>
            <person name="Mellbye B.L."/>
            <person name="Davis E.W."/>
            <person name="Spieck E."/>
            <person name="Chang J.H."/>
            <person name="Bottomley P.J."/>
            <person name="Sayavedra-Soto L.A."/>
        </authorList>
    </citation>
    <scope>NUCLEOTIDE SEQUENCE [LARGE SCALE GENOMIC DNA]</scope>
    <source>
        <strain evidence="1 2">Ab1</strain>
    </source>
</reference>
<accession>A0A1V4HU59</accession>
<organism evidence="1 2">
    <name type="scientific">Nitrobacter vulgaris</name>
    <dbReference type="NCBI Taxonomy" id="29421"/>
    <lineage>
        <taxon>Bacteria</taxon>
        <taxon>Pseudomonadati</taxon>
        <taxon>Pseudomonadota</taxon>
        <taxon>Alphaproteobacteria</taxon>
        <taxon>Hyphomicrobiales</taxon>
        <taxon>Nitrobacteraceae</taxon>
        <taxon>Nitrobacter</taxon>
    </lineage>
</organism>
<dbReference type="STRING" id="29421.B2M20_17335"/>
<dbReference type="InterPro" id="IPR006311">
    <property type="entry name" value="TAT_signal"/>
</dbReference>